<organism evidence="5 6">
    <name type="scientific">Salix dunnii</name>
    <dbReference type="NCBI Taxonomy" id="1413687"/>
    <lineage>
        <taxon>Eukaryota</taxon>
        <taxon>Viridiplantae</taxon>
        <taxon>Streptophyta</taxon>
        <taxon>Embryophyta</taxon>
        <taxon>Tracheophyta</taxon>
        <taxon>Spermatophyta</taxon>
        <taxon>Magnoliopsida</taxon>
        <taxon>eudicotyledons</taxon>
        <taxon>Gunneridae</taxon>
        <taxon>Pentapetalae</taxon>
        <taxon>rosids</taxon>
        <taxon>fabids</taxon>
        <taxon>Malpighiales</taxon>
        <taxon>Salicaceae</taxon>
        <taxon>Saliceae</taxon>
        <taxon>Salix</taxon>
    </lineage>
</organism>
<reference evidence="5 6" key="1">
    <citation type="submission" date="2020-10" db="EMBL/GenBank/DDBJ databases">
        <title>Plant Genome Project.</title>
        <authorList>
            <person name="Zhang R.-G."/>
        </authorList>
    </citation>
    <scope>NUCLEOTIDE SEQUENCE [LARGE SCALE GENOMIC DNA]</scope>
    <source>
        <strain evidence="5">FAFU-HL-1</strain>
        <tissue evidence="5">Leaf</tissue>
    </source>
</reference>
<keyword evidence="3" id="KW-0472">Membrane</keyword>
<dbReference type="GO" id="GO:0015079">
    <property type="term" value="F:potassium ion transmembrane transporter activity"/>
    <property type="evidence" value="ECO:0007669"/>
    <property type="project" value="InterPro"/>
</dbReference>
<evidence type="ECO:0000313" key="5">
    <source>
        <dbReference type="EMBL" id="KAF9685678.1"/>
    </source>
</evidence>
<dbReference type="PANTHER" id="PTHR30540">
    <property type="entry name" value="OSMOTIC STRESS POTASSIUM TRANSPORTER"/>
    <property type="match status" value="1"/>
</dbReference>
<dbReference type="InterPro" id="IPR053951">
    <property type="entry name" value="K_trans_N"/>
</dbReference>
<keyword evidence="6" id="KW-1185">Reference proteome</keyword>
<evidence type="ECO:0000256" key="2">
    <source>
        <dbReference type="ARBA" id="ARBA00008440"/>
    </source>
</evidence>
<keyword evidence="3" id="KW-0812">Transmembrane</keyword>
<feature type="transmembrane region" description="Helical" evidence="3">
    <location>
        <begin position="278"/>
        <end position="300"/>
    </location>
</feature>
<evidence type="ECO:0000313" key="6">
    <source>
        <dbReference type="Proteomes" id="UP000657918"/>
    </source>
</evidence>
<comment type="similarity">
    <text evidence="2">Belongs to the HAK/KUP transporter (TC 2.A.72.3) family.</text>
</comment>
<proteinExistence type="inferred from homology"/>
<protein>
    <recommendedName>
        <fullName evidence="4">K+ potassium transporter integral membrane domain-containing protein</fullName>
    </recommendedName>
</protein>
<dbReference type="AlphaFoldDB" id="A0A835KEJ7"/>
<name>A0A835KEJ7_9ROSI</name>
<dbReference type="EMBL" id="JADGMS010000003">
    <property type="protein sequence ID" value="KAF9685678.1"/>
    <property type="molecule type" value="Genomic_DNA"/>
</dbReference>
<gene>
    <name evidence="5" type="ORF">SADUNF_Sadunf03G0079300</name>
</gene>
<dbReference type="InterPro" id="IPR003855">
    <property type="entry name" value="K+_transporter"/>
</dbReference>
<sequence>MKGLALANVNQPFSFWFWDLKRLSAGSYGTIISLQVLSGLGIYSGENEQFGEELRRPKELMIAERFLGERRRIVGIGLEMASLSIDKEETGNKGRMWALQQQLDPPMDEEGGRLRNRYDEKVYNIILYSRNIVFIAHSISFFQDSSTLFLLQLAFQSLGVVYGDLGTSPLYVFYNTFPDGIKDPEDVIGALSLIIYSITLVPLLKYVFIVCRANDNGQGGTFALYSLLCRHAKVKTIPNQDHSDEKLTTYSHSTYHEKSFAAKTKRWLESHTFRKNSLLVLVLVAPAWRFCSDCILYFLLYRNCSGCCHYNINSFVLGDFNATMNPTDSKGGDPNWSRHKQAFGDCMHQAELHTVPYRGIKYTWHNRQQGEDTILKKLDWVIGNTAMANVWPNATAHFFPRSVSDHSSMMLQLRQDQFKPKPSFKFLNFWVEREDFIPQIARVWQVHIHGSPMFRFTSKLQLIKAHLRNWHKVNRSNISIRVAKAKADWDEAQVRLDADPLAEETILLERNKAKLYLRLSKDEEAFFKQRSRIQWLTLGDRNTTFFHRSLLHRNMRNKITCLEDGEGNIFHDQEGLGKVAVGYYRHLMNEETGTGAGMQDYGERNYRIFQRQKKPAGVLLVPGVASFLHGPVACMAKGPFHGPWSLRTITGTEALFADLSHFSVPSIQIAFTVVVFPCLLSAYSGQGAYLLQNSDNVADTFYRSIPGLFRPSAWLCTRSYCRLLLNRKLLESMMEGCSDLDEHSLDDELTRELRNGLSGYDGDELSSIVDETISSAGSMTVNSELQANNTILQSNQMISEITNGELQRLRNCRDAGVVHILGNTVVTARQDSSLWKKIAIDYVYALLRKLCRENTVSSSCFQDSDFTSANFAGDIYHPADSIYWPVVLVAAAAAAVASQATISAFQATHTHTHTHSRH</sequence>
<dbReference type="InterPro" id="IPR036691">
    <property type="entry name" value="Endo/exonu/phosph_ase_sf"/>
</dbReference>
<comment type="caution">
    <text evidence="5">The sequence shown here is derived from an EMBL/GenBank/DDBJ whole genome shotgun (WGS) entry which is preliminary data.</text>
</comment>
<dbReference type="SUPFAM" id="SSF56219">
    <property type="entry name" value="DNase I-like"/>
    <property type="match status" value="1"/>
</dbReference>
<dbReference type="Proteomes" id="UP000657918">
    <property type="component" value="Unassembled WGS sequence"/>
</dbReference>
<feature type="transmembrane region" description="Helical" evidence="3">
    <location>
        <begin position="187"/>
        <end position="208"/>
    </location>
</feature>
<keyword evidence="3" id="KW-1133">Transmembrane helix</keyword>
<dbReference type="PANTHER" id="PTHR30540:SF95">
    <property type="entry name" value="POTASSIUM TRANSPORTER 10"/>
    <property type="match status" value="1"/>
</dbReference>
<accession>A0A835KEJ7</accession>
<evidence type="ECO:0000256" key="1">
    <source>
        <dbReference type="ARBA" id="ARBA00004651"/>
    </source>
</evidence>
<dbReference type="GO" id="GO:0005886">
    <property type="term" value="C:plasma membrane"/>
    <property type="evidence" value="ECO:0007669"/>
    <property type="project" value="UniProtKB-SubCell"/>
</dbReference>
<evidence type="ECO:0000256" key="3">
    <source>
        <dbReference type="SAM" id="Phobius"/>
    </source>
</evidence>
<comment type="subcellular location">
    <subcellularLocation>
        <location evidence="1">Cell membrane</location>
        <topology evidence="1">Multi-pass membrane protein</topology>
    </subcellularLocation>
</comment>
<dbReference type="OrthoDB" id="851867at2759"/>
<dbReference type="Gene3D" id="3.60.10.10">
    <property type="entry name" value="Endonuclease/exonuclease/phosphatase"/>
    <property type="match status" value="1"/>
</dbReference>
<evidence type="ECO:0000259" key="4">
    <source>
        <dbReference type="Pfam" id="PF02705"/>
    </source>
</evidence>
<feature type="domain" description="K+ potassium transporter integral membrane" evidence="4">
    <location>
        <begin position="153"/>
        <end position="238"/>
    </location>
</feature>
<feature type="transmembrane region" description="Helical" evidence="3">
    <location>
        <begin position="122"/>
        <end position="142"/>
    </location>
</feature>
<feature type="domain" description="K+ potassium transporter integral membrane" evidence="4">
    <location>
        <begin position="648"/>
        <end position="709"/>
    </location>
</feature>
<dbReference type="Pfam" id="PF02705">
    <property type="entry name" value="K_trans"/>
    <property type="match status" value="2"/>
</dbReference>